<evidence type="ECO:0000313" key="8">
    <source>
        <dbReference type="EMBL" id="MBM2614978.1"/>
    </source>
</evidence>
<dbReference type="CDD" id="cd06171">
    <property type="entry name" value="Sigma70_r4"/>
    <property type="match status" value="1"/>
</dbReference>
<dbReference type="InterPro" id="IPR013324">
    <property type="entry name" value="RNA_pol_sigma_r3/r4-like"/>
</dbReference>
<keyword evidence="2" id="KW-0805">Transcription regulation</keyword>
<comment type="caution">
    <text evidence="8">The sequence shown here is derived from an EMBL/GenBank/DDBJ whole genome shotgun (WGS) entry which is preliminary data.</text>
</comment>
<keyword evidence="5" id="KW-0804">Transcription</keyword>
<dbReference type="SUPFAM" id="SSF88946">
    <property type="entry name" value="Sigma2 domain of RNA polymerase sigma factors"/>
    <property type="match status" value="1"/>
</dbReference>
<keyword evidence="4" id="KW-0238">DNA-binding</keyword>
<dbReference type="InterPro" id="IPR039425">
    <property type="entry name" value="RNA_pol_sigma-70-like"/>
</dbReference>
<dbReference type="SUPFAM" id="SSF88659">
    <property type="entry name" value="Sigma3 and sigma4 domains of RNA polymerase sigma factors"/>
    <property type="match status" value="1"/>
</dbReference>
<dbReference type="NCBIfam" id="TIGR02937">
    <property type="entry name" value="sigma70-ECF"/>
    <property type="match status" value="1"/>
</dbReference>
<evidence type="ECO:0000256" key="3">
    <source>
        <dbReference type="ARBA" id="ARBA00023082"/>
    </source>
</evidence>
<keyword evidence="3" id="KW-0731">Sigma factor</keyword>
<evidence type="ECO:0000256" key="2">
    <source>
        <dbReference type="ARBA" id="ARBA00023015"/>
    </source>
</evidence>
<dbReference type="InterPro" id="IPR014284">
    <property type="entry name" value="RNA_pol_sigma-70_dom"/>
</dbReference>
<dbReference type="Pfam" id="PF08281">
    <property type="entry name" value="Sigma70_r4_2"/>
    <property type="match status" value="1"/>
</dbReference>
<proteinExistence type="inferred from homology"/>
<dbReference type="InterPro" id="IPR014325">
    <property type="entry name" value="RNA_pol_sigma-E_actinobac"/>
</dbReference>
<organism evidence="8 9">
    <name type="scientific">Paractinoplanes ovalisporus</name>
    <dbReference type="NCBI Taxonomy" id="2810368"/>
    <lineage>
        <taxon>Bacteria</taxon>
        <taxon>Bacillati</taxon>
        <taxon>Actinomycetota</taxon>
        <taxon>Actinomycetes</taxon>
        <taxon>Micromonosporales</taxon>
        <taxon>Micromonosporaceae</taxon>
        <taxon>Paractinoplanes</taxon>
    </lineage>
</organism>
<feature type="domain" description="RNA polymerase sigma factor 70 region 4 type 2" evidence="7">
    <location>
        <begin position="105"/>
        <end position="155"/>
    </location>
</feature>
<evidence type="ECO:0000256" key="4">
    <source>
        <dbReference type="ARBA" id="ARBA00023125"/>
    </source>
</evidence>
<keyword evidence="9" id="KW-1185">Reference proteome</keyword>
<evidence type="ECO:0000256" key="1">
    <source>
        <dbReference type="ARBA" id="ARBA00010641"/>
    </source>
</evidence>
<dbReference type="InterPro" id="IPR013325">
    <property type="entry name" value="RNA_pol_sigma_r2"/>
</dbReference>
<evidence type="ECO:0000256" key="5">
    <source>
        <dbReference type="ARBA" id="ARBA00023163"/>
    </source>
</evidence>
<protein>
    <submittedName>
        <fullName evidence="8">SigE family RNA polymerase sigma factor</fullName>
    </submittedName>
</protein>
<dbReference type="InterPro" id="IPR036388">
    <property type="entry name" value="WH-like_DNA-bd_sf"/>
</dbReference>
<dbReference type="NCBIfam" id="TIGR02983">
    <property type="entry name" value="SigE-fam_strep"/>
    <property type="match status" value="1"/>
</dbReference>
<gene>
    <name evidence="8" type="ORF">JIG36_05315</name>
</gene>
<comment type="similarity">
    <text evidence="1">Belongs to the sigma-70 factor family. ECF subfamily.</text>
</comment>
<reference evidence="8 9" key="1">
    <citation type="submission" date="2021-01" db="EMBL/GenBank/DDBJ databases">
        <title>Actinoplanes sp. nov. LDG1-06 isolated from lichen.</title>
        <authorList>
            <person name="Saeng-In P."/>
            <person name="Phongsopitanun W."/>
            <person name="Kanchanasin P."/>
            <person name="Yuki M."/>
            <person name="Kudo T."/>
            <person name="Ohkuma M."/>
            <person name="Tanasupawat S."/>
        </authorList>
    </citation>
    <scope>NUCLEOTIDE SEQUENCE [LARGE SCALE GENOMIC DNA]</scope>
    <source>
        <strain evidence="8 9">LDG1-06</strain>
    </source>
</reference>
<dbReference type="Pfam" id="PF04542">
    <property type="entry name" value="Sigma70_r2"/>
    <property type="match status" value="1"/>
</dbReference>
<dbReference type="InterPro" id="IPR007627">
    <property type="entry name" value="RNA_pol_sigma70_r2"/>
</dbReference>
<evidence type="ECO:0000259" key="6">
    <source>
        <dbReference type="Pfam" id="PF04542"/>
    </source>
</evidence>
<dbReference type="Gene3D" id="1.10.10.10">
    <property type="entry name" value="Winged helix-like DNA-binding domain superfamily/Winged helix DNA-binding domain"/>
    <property type="match status" value="1"/>
</dbReference>
<feature type="domain" description="RNA polymerase sigma-70 region 2" evidence="6">
    <location>
        <begin position="20"/>
        <end position="78"/>
    </location>
</feature>
<dbReference type="EMBL" id="JAENHP010000001">
    <property type="protein sequence ID" value="MBM2614978.1"/>
    <property type="molecule type" value="Genomic_DNA"/>
</dbReference>
<name>A0ABS2A6P6_9ACTN</name>
<sequence>MKRASDREREFTEFVTARRAALVRTAALLVSGDAARAEDVVQTALTNLYLAWSRVRPETVDAYARRCVVNAATDEHRSLFRRREQVRAVLPETATDPPTGDDQTMLALLATLPPSQRAAVVLRYVEGLTVAETADALRCSEGNVKSQSARGLQRLRELFPPLLNPHVLEGNRHA</sequence>
<accession>A0ABS2A6P6</accession>
<evidence type="ECO:0000259" key="7">
    <source>
        <dbReference type="Pfam" id="PF08281"/>
    </source>
</evidence>
<evidence type="ECO:0000313" key="9">
    <source>
        <dbReference type="Proteomes" id="UP000632138"/>
    </source>
</evidence>
<dbReference type="PANTHER" id="PTHR43133">
    <property type="entry name" value="RNA POLYMERASE ECF-TYPE SIGMA FACTO"/>
    <property type="match status" value="1"/>
</dbReference>
<dbReference type="Proteomes" id="UP000632138">
    <property type="component" value="Unassembled WGS sequence"/>
</dbReference>
<dbReference type="PANTHER" id="PTHR43133:SF50">
    <property type="entry name" value="ECF RNA POLYMERASE SIGMA FACTOR SIGM"/>
    <property type="match status" value="1"/>
</dbReference>
<dbReference type="InterPro" id="IPR013249">
    <property type="entry name" value="RNA_pol_sigma70_r4_t2"/>
</dbReference>
<dbReference type="Gene3D" id="1.10.1740.10">
    <property type="match status" value="1"/>
</dbReference>